<dbReference type="KEGG" id="tasa:A1Q1_07637"/>
<dbReference type="Proteomes" id="UP000002748">
    <property type="component" value="Unassembled WGS sequence"/>
</dbReference>
<evidence type="ECO:0000313" key="2">
    <source>
        <dbReference type="Proteomes" id="UP000002748"/>
    </source>
</evidence>
<dbReference type="AlphaFoldDB" id="J5R7Y7"/>
<dbReference type="EMBL" id="ALBS01000073">
    <property type="protein sequence ID" value="EJT51173.1"/>
    <property type="molecule type" value="Genomic_DNA"/>
</dbReference>
<reference evidence="1 2" key="1">
    <citation type="journal article" date="2012" name="Eukaryot. Cell">
        <title>Draft genome sequence of CBS 2479, the standard type strain of Trichosporon asahii.</title>
        <authorList>
            <person name="Yang R.Y."/>
            <person name="Li H.T."/>
            <person name="Zhu H."/>
            <person name="Zhou G.P."/>
            <person name="Wang M."/>
            <person name="Wang L."/>
        </authorList>
    </citation>
    <scope>NUCLEOTIDE SEQUENCE [LARGE SCALE GENOMIC DNA]</scope>
    <source>
        <strain evidence="2">ATCC 90039 / CBS 2479 / JCM 2466 / KCTC 7840 / NCYC 2677 / UAMH 7654</strain>
    </source>
</reference>
<dbReference type="HOGENOM" id="CLU_066897_0_0_1"/>
<sequence length="268" mass="28427">MAPQPPSPSTVHPDRLVDAHNSGSFIQLQKGDAKVVPPLTASVAVAVDGRPIAPVGLAAPDGSMNMGKQVMSPALLFSETAAEAPTPQSSLPAIDVVIPQTKPLTDALWDKLDDVVNRIDGGWGKVEKEAAEGHDGRKILVAGLLPPPLTLNSSKLQNDAAYVTHMTRLTQLSLHSDVVLKALPPVIDTTVASEPWWEDERELARVVKIIPAAASAGTVSKEDGVIVPISGEKWYALFRQCVAELGEDKGAMTDIMAANAERLYALTQ</sequence>
<dbReference type="OrthoDB" id="2135488at2759"/>
<proteinExistence type="predicted"/>
<accession>J5R7Y7</accession>
<protein>
    <submittedName>
        <fullName evidence="1">Uncharacterized protein</fullName>
    </submittedName>
</protein>
<comment type="caution">
    <text evidence="1">The sequence shown here is derived from an EMBL/GenBank/DDBJ whole genome shotgun (WGS) entry which is preliminary data.</text>
</comment>
<dbReference type="GeneID" id="25991149"/>
<name>J5R7Y7_TRIAS</name>
<gene>
    <name evidence="1" type="ORF">A1Q1_07637</name>
</gene>
<organism evidence="1 2">
    <name type="scientific">Trichosporon asahii var. asahii (strain ATCC 90039 / CBS 2479 / JCM 2466 / KCTC 7840 / NBRC 103889/ NCYC 2677 / UAMH 7654)</name>
    <name type="common">Yeast</name>
    <dbReference type="NCBI Taxonomy" id="1186058"/>
    <lineage>
        <taxon>Eukaryota</taxon>
        <taxon>Fungi</taxon>
        <taxon>Dikarya</taxon>
        <taxon>Basidiomycota</taxon>
        <taxon>Agaricomycotina</taxon>
        <taxon>Tremellomycetes</taxon>
        <taxon>Trichosporonales</taxon>
        <taxon>Trichosporonaceae</taxon>
        <taxon>Trichosporon</taxon>
    </lineage>
</organism>
<dbReference type="RefSeq" id="XP_014182124.1">
    <property type="nucleotide sequence ID" value="XM_014326649.1"/>
</dbReference>
<evidence type="ECO:0000313" key="1">
    <source>
        <dbReference type="EMBL" id="EJT51173.1"/>
    </source>
</evidence>
<dbReference type="VEuPathDB" id="FungiDB:A1Q1_07637"/>